<sequence>MRTSRALEYGDSDAAVYKLFSGVWSMPETNPAIMTQINEAVNLRYDMEIRRGCTPAEARRLAMITAEYVTQALDGPERMRVLLHVAYGLGRRG</sequence>
<dbReference type="EMBL" id="CP002193">
    <property type="protein sequence ID" value="AFD27538.1"/>
    <property type="molecule type" value="Genomic_DNA"/>
</dbReference>
<dbReference type="HOGENOM" id="CLU_185927_0_0_0"/>
<gene>
    <name evidence="1" type="ordered locus">DGo_PB0269</name>
</gene>
<reference evidence="1 2" key="1">
    <citation type="journal article" date="2012" name="PLoS ONE">
        <title>Genome sequence and transcriptome analysis of the radioresistant bacterium Deinococcus gobiensis: insights into the extreme environmental adaptations.</title>
        <authorList>
            <person name="Yuan M."/>
            <person name="Chen M."/>
            <person name="Zhang W."/>
            <person name="Lu W."/>
            <person name="Wang J."/>
            <person name="Yang M."/>
            <person name="Zhao P."/>
            <person name="Tang R."/>
            <person name="Li X."/>
            <person name="Hao Y."/>
            <person name="Zhou Z."/>
            <person name="Zhan Y."/>
            <person name="Yu H."/>
            <person name="Teng C."/>
            <person name="Yan Y."/>
            <person name="Ping S."/>
            <person name="Wang Y."/>
            <person name="Lin M."/>
        </authorList>
    </citation>
    <scope>NUCLEOTIDE SEQUENCE [LARGE SCALE GENOMIC DNA]</scope>
    <source>
        <strain evidence="2">DSM 21396 / JCM 16679 / CGMCC 1.7299 / I-0</strain>
        <plasmid evidence="1">P2</plasmid>
    </source>
</reference>
<protein>
    <submittedName>
        <fullName evidence="1">Uncharacterized protein</fullName>
    </submittedName>
</protein>
<dbReference type="AlphaFoldDB" id="H8H1Z1"/>
<evidence type="ECO:0000313" key="1">
    <source>
        <dbReference type="EMBL" id="AFD27538.1"/>
    </source>
</evidence>
<name>H8H1Z1_DEIGI</name>
<geneLocation type="plasmid" evidence="1 2">
    <name>P2</name>
</geneLocation>
<dbReference type="Proteomes" id="UP000007575">
    <property type="component" value="Plasmid P2"/>
</dbReference>
<dbReference type="PATRIC" id="fig|745776.4.peg.3615"/>
<organism evidence="1 2">
    <name type="scientific">Deinococcus gobiensis (strain DSM 21396 / JCM 16679 / CGMCC 1.7299 / I-0)</name>
    <dbReference type="NCBI Taxonomy" id="745776"/>
    <lineage>
        <taxon>Bacteria</taxon>
        <taxon>Thermotogati</taxon>
        <taxon>Deinococcota</taxon>
        <taxon>Deinococci</taxon>
        <taxon>Deinococcales</taxon>
        <taxon>Deinococcaceae</taxon>
        <taxon>Deinococcus</taxon>
    </lineage>
</organism>
<keyword evidence="2" id="KW-1185">Reference proteome</keyword>
<dbReference type="KEGG" id="dgo:DGo_PB0269"/>
<evidence type="ECO:0000313" key="2">
    <source>
        <dbReference type="Proteomes" id="UP000007575"/>
    </source>
</evidence>
<keyword evidence="1" id="KW-0614">Plasmid</keyword>
<accession>H8H1Z1</accession>
<proteinExistence type="predicted"/>